<protein>
    <submittedName>
        <fullName evidence="4">DUF1707 domain-containing protein</fullName>
    </submittedName>
</protein>
<feature type="domain" description="DUF1707" evidence="3">
    <location>
        <begin position="12"/>
        <end position="63"/>
    </location>
</feature>
<dbReference type="Pfam" id="PF08044">
    <property type="entry name" value="DUF1707"/>
    <property type="match status" value="1"/>
</dbReference>
<organism evidence="4 5">
    <name type="scientific">Antrihabitans stalactiti</name>
    <dbReference type="NCBI Taxonomy" id="2584121"/>
    <lineage>
        <taxon>Bacteria</taxon>
        <taxon>Bacillati</taxon>
        <taxon>Actinomycetota</taxon>
        <taxon>Actinomycetes</taxon>
        <taxon>Mycobacteriales</taxon>
        <taxon>Nocardiaceae</taxon>
        <taxon>Antrihabitans</taxon>
    </lineage>
</organism>
<proteinExistence type="predicted"/>
<sequence>MRVPPSLSPKKRANDNDRADTARRLDEAYADGQLSPGEHEERLTTALHATTLGQLAALTVDLQSGTVLPSMTKPRARKQHNIVRFLVPAIVTLLVMGLLIWAAGGRNESDDEVNTAGEQYSYLTPRGLAEVIAAIRAKFGNATVDDLTVYPGYAVVFRAAEDAPLQQLSYYYNGEFREPTDSGTRKDLPMVDLKTVDIMKVASVIAGAGTSLNLSRVDQSYLVIRAGEEEPEVLVFASNDKKESGHLALDIHGSFLAVYPSGQ</sequence>
<keyword evidence="5" id="KW-1185">Reference proteome</keyword>
<keyword evidence="2" id="KW-1133">Transmembrane helix</keyword>
<reference evidence="4 5" key="1">
    <citation type="submission" date="2019-05" db="EMBL/GenBank/DDBJ databases">
        <authorList>
            <person name="Lee S.D."/>
        </authorList>
    </citation>
    <scope>NUCLEOTIDE SEQUENCE [LARGE SCALE GENOMIC DNA]</scope>
    <source>
        <strain evidence="4 5">YC2-7</strain>
    </source>
</reference>
<gene>
    <name evidence="4" type="ORF">FGL95_11335</name>
</gene>
<evidence type="ECO:0000313" key="5">
    <source>
        <dbReference type="Proteomes" id="UP000535543"/>
    </source>
</evidence>
<evidence type="ECO:0000313" key="4">
    <source>
        <dbReference type="EMBL" id="NMN95626.1"/>
    </source>
</evidence>
<comment type="caution">
    <text evidence="4">The sequence shown here is derived from an EMBL/GenBank/DDBJ whole genome shotgun (WGS) entry which is preliminary data.</text>
</comment>
<dbReference type="PANTHER" id="PTHR40763:SF4">
    <property type="entry name" value="DUF1707 DOMAIN-CONTAINING PROTEIN"/>
    <property type="match status" value="1"/>
</dbReference>
<name>A0A848KD24_9NOCA</name>
<evidence type="ECO:0000256" key="2">
    <source>
        <dbReference type="SAM" id="Phobius"/>
    </source>
</evidence>
<dbReference type="PANTHER" id="PTHR40763">
    <property type="entry name" value="MEMBRANE PROTEIN-RELATED"/>
    <property type="match status" value="1"/>
</dbReference>
<feature type="region of interest" description="Disordered" evidence="1">
    <location>
        <begin position="1"/>
        <end position="20"/>
    </location>
</feature>
<keyword evidence="2" id="KW-0812">Transmembrane</keyword>
<feature type="transmembrane region" description="Helical" evidence="2">
    <location>
        <begin position="82"/>
        <end position="104"/>
    </location>
</feature>
<evidence type="ECO:0000256" key="1">
    <source>
        <dbReference type="SAM" id="MobiDB-lite"/>
    </source>
</evidence>
<reference evidence="4 5" key="2">
    <citation type="submission" date="2020-06" db="EMBL/GenBank/DDBJ databases">
        <title>Antribacter stalactiti gen. nov., sp. nov., a new member of the family Nacardiaceae isolated from a cave.</title>
        <authorList>
            <person name="Kim I.S."/>
        </authorList>
    </citation>
    <scope>NUCLEOTIDE SEQUENCE [LARGE SCALE GENOMIC DNA]</scope>
    <source>
        <strain evidence="4 5">YC2-7</strain>
    </source>
</reference>
<dbReference type="InterPro" id="IPR012551">
    <property type="entry name" value="DUF1707_SHOCT-like"/>
</dbReference>
<accession>A0A848KD24</accession>
<keyword evidence="2" id="KW-0472">Membrane</keyword>
<evidence type="ECO:0000259" key="3">
    <source>
        <dbReference type="Pfam" id="PF08044"/>
    </source>
</evidence>
<dbReference type="Proteomes" id="UP000535543">
    <property type="component" value="Unassembled WGS sequence"/>
</dbReference>
<dbReference type="EMBL" id="VCQU01000003">
    <property type="protein sequence ID" value="NMN95626.1"/>
    <property type="molecule type" value="Genomic_DNA"/>
</dbReference>
<dbReference type="AlphaFoldDB" id="A0A848KD24"/>